<dbReference type="Proteomes" id="UP001489719">
    <property type="component" value="Unassembled WGS sequence"/>
</dbReference>
<protein>
    <submittedName>
        <fullName evidence="1">Uncharacterized protein</fullName>
    </submittedName>
</protein>
<evidence type="ECO:0000313" key="1">
    <source>
        <dbReference type="EMBL" id="KAK9320635.1"/>
    </source>
</evidence>
<dbReference type="EMBL" id="MU970121">
    <property type="protein sequence ID" value="KAK9320635.1"/>
    <property type="molecule type" value="Genomic_DNA"/>
</dbReference>
<sequence length="592" mass="63193">MASEESLEFSTESFLESVLSELDKLGTSNPTPDMPPTASITLDLSIPASGQSNEHVDANQEDRRNSEADDFELIDLIESHMTEYGGTVDSASPTLEAGSPLNGSMFESISPLNESFRCLTVSGEEIYAEQRQRLENSEPHIVVGPEDGILSYTEDGTATGQEIGQRNKEPADDVEQVVQTQAITSDVTGIVEALDEDQTAQQPPAETVDAEDAVRDTVQMEDDARSNVLHSESAGCALEPPVEADTLRGDAAEMNDEVLTADLTASVAAETAPDDVVPIDAAADPVQESDIPVAEPEVVISTLDAREDLHDRDDVRNSQNDSCSAVVVEDAADEEMANGAPMTMAKDPATLIEIEPPAGSGFTIQCEESSTEEKQSGLQAALVPELVTTGERWKGVGDETVLENETAKSVVEVVAEPAAAPESTNVSAEPDALAEPATESSDDLKELKDPLLSEAPVKDIELKDPVLAEALVQEPESTIPEQPTESTLAPAASAVDEDSKVYIYTSFTGGGMFGRNIMTATNRLQLILKSNGIAFELVDLATNEQAKKLWARSSRGKKLPGVVKGKDIVGNYEDIEEANEFGEVQQLIAEFV</sequence>
<comment type="caution">
    <text evidence="1">The sequence shown here is derived from an EMBL/GenBank/DDBJ whole genome shotgun (WGS) entry which is preliminary data.</text>
</comment>
<name>A0ACC3TI43_9ASCO</name>
<organism evidence="1 2">
    <name type="scientific">Lipomyces orientalis</name>
    <dbReference type="NCBI Taxonomy" id="1233043"/>
    <lineage>
        <taxon>Eukaryota</taxon>
        <taxon>Fungi</taxon>
        <taxon>Dikarya</taxon>
        <taxon>Ascomycota</taxon>
        <taxon>Saccharomycotina</taxon>
        <taxon>Lipomycetes</taxon>
        <taxon>Lipomycetales</taxon>
        <taxon>Lipomycetaceae</taxon>
        <taxon>Lipomyces</taxon>
    </lineage>
</organism>
<gene>
    <name evidence="1" type="ORF">V1517DRAFT_295041</name>
</gene>
<keyword evidence="2" id="KW-1185">Reference proteome</keyword>
<proteinExistence type="predicted"/>
<evidence type="ECO:0000313" key="2">
    <source>
        <dbReference type="Proteomes" id="UP001489719"/>
    </source>
</evidence>
<accession>A0ACC3TI43</accession>
<reference evidence="2" key="1">
    <citation type="journal article" date="2024" name="Front. Bioeng. Biotechnol.">
        <title>Genome-scale model development and genomic sequencing of the oleaginous clade Lipomyces.</title>
        <authorList>
            <person name="Czajka J.J."/>
            <person name="Han Y."/>
            <person name="Kim J."/>
            <person name="Mondo S.J."/>
            <person name="Hofstad B.A."/>
            <person name="Robles A."/>
            <person name="Haridas S."/>
            <person name="Riley R."/>
            <person name="LaButti K."/>
            <person name="Pangilinan J."/>
            <person name="Andreopoulos W."/>
            <person name="Lipzen A."/>
            <person name="Yan J."/>
            <person name="Wang M."/>
            <person name="Ng V."/>
            <person name="Grigoriev I.V."/>
            <person name="Spatafora J.W."/>
            <person name="Magnuson J.K."/>
            <person name="Baker S.E."/>
            <person name="Pomraning K.R."/>
        </authorList>
    </citation>
    <scope>NUCLEOTIDE SEQUENCE [LARGE SCALE GENOMIC DNA]</scope>
    <source>
        <strain evidence="2">CBS 10300</strain>
    </source>
</reference>